<feature type="coiled-coil region" evidence="4">
    <location>
        <begin position="238"/>
        <end position="272"/>
    </location>
</feature>
<feature type="coiled-coil region" evidence="4">
    <location>
        <begin position="701"/>
        <end position="756"/>
    </location>
</feature>
<evidence type="ECO:0000313" key="6">
    <source>
        <dbReference type="Proteomes" id="UP000015961"/>
    </source>
</evidence>
<comment type="subunit">
    <text evidence="2">Heterodimer of SbcC and SbcD.</text>
</comment>
<dbReference type="STRING" id="1140003.OMY_01882"/>
<comment type="similarity">
    <text evidence="1">Belongs to the SMC family. SbcC subfamily.</text>
</comment>
<name>S0L2Y5_9ENTE</name>
<evidence type="ECO:0000256" key="1">
    <source>
        <dbReference type="ARBA" id="ARBA00006930"/>
    </source>
</evidence>
<dbReference type="PANTHER" id="PTHR32114">
    <property type="entry name" value="ABC TRANSPORTER ABCH.3"/>
    <property type="match status" value="1"/>
</dbReference>
<accession>S0L2Y5</accession>
<dbReference type="Pfam" id="PF13558">
    <property type="entry name" value="SbcC_Walker_B"/>
    <property type="match status" value="1"/>
</dbReference>
<protein>
    <recommendedName>
        <fullName evidence="3">Nuclease SbcCD subunit C</fullName>
    </recommendedName>
</protein>
<dbReference type="OrthoDB" id="9795626at2"/>
<dbReference type="PANTHER" id="PTHR32114:SF2">
    <property type="entry name" value="ABC TRANSPORTER ABCH.3"/>
    <property type="match status" value="1"/>
</dbReference>
<gene>
    <name evidence="5" type="ORF">I573_02201</name>
</gene>
<dbReference type="PATRIC" id="fig|1140003.3.peg.1813"/>
<sequence>MKPVQLEMVNFGPYQHLTLNFESLETSPLFLISGDTGAGKSTLFDAMTVALFYQTTNERKVEEMRSTFATLEDELTQVTLYFRHHDTLYKIERTIKQMRKSARGKGVTEHKPTAKLTIVDQIDGTELEFIAGKPVDVAQAIDELLQLNAAQFKQIMLLPQNDVQRFLHSKTEEKLPILKTIFGTQLFAEFTKQLEARYKEEKHAAESLQQRLDERYDSPSWPEELQNTLSHTPTADKITIIKTTIGEYEEKIQQAKAELKTAESTYKLADKEYQKVVILENDFENLAHVTSQYEKEIVGQHDYYTQLSEKLARYRLIQPLDAWQKEREILQVKLKESTKKRLHQQGVVDQIQIKWTEFSSRFDQLSTLKASLKKQQEKVSHFTEYSQLAAQIKAETTKLEVQHELCDRLTQEQTTLTDQLEQLETSKQELMLQQAKLPNQEELTNQLAMITQSYTRLVALAKELQNEEEQINVCTQQLQHDRQKIEELEHKKQEYDAILQELESDRRALMIAQLQTELTLGEVCMVCGETVHHIHEVQADEKKLLDKMTAVDEIRRQLQDCIVELTQLNQQNEYTTKQREVHTSRYKEYELEQHTLYQQVATQCSVKTEQLEELAQEVTKKEQHLAEVQEKERNVAEQLATLTNEVDTLTRKQINIQQDDATGRAICQSIKTRIEELYKQATDLDTTQDYEVQTIEGQQEVLALETTIAELEETHHTLSEEKMSHELMLNSFIEQEQMQQNELAEVESRIESYTLEHQLSFTQEELSVLFEEGLAHESWTKFIHAYEEKSRYLSSEIERLKTRLVDQTKPNLIEKEREKDEKYALQQTQAAHVTKLVYTVEQMNELTQSIEAILEKQGIKGQQFNELSELYQVIKGVKGNKLKLETYVIQEYLMQVLDYANQRYIRQLTKGRYEFLLNTSQENGRRDTGLDIDVFDFATGTIRSTKTLSGGETFIAALSIALSLSDVVQNTTNGAMIDALFIDEGFGSLDKDTLEQAMEALEKIGENRMVGVISHVEEMKERIGQQLIIKKLGNGSSRLSIREIK</sequence>
<dbReference type="CDD" id="cd03279">
    <property type="entry name" value="ABC_sbcCD"/>
    <property type="match status" value="1"/>
</dbReference>
<feature type="coiled-coil region" evidence="4">
    <location>
        <begin position="611"/>
        <end position="659"/>
    </location>
</feature>
<evidence type="ECO:0000256" key="4">
    <source>
        <dbReference type="SAM" id="Coils"/>
    </source>
</evidence>
<dbReference type="Pfam" id="PF13555">
    <property type="entry name" value="AAA_29"/>
    <property type="match status" value="1"/>
</dbReference>
<dbReference type="GO" id="GO:0006302">
    <property type="term" value="P:double-strand break repair"/>
    <property type="evidence" value="ECO:0007669"/>
    <property type="project" value="InterPro"/>
</dbReference>
<dbReference type="eggNOG" id="COG0419">
    <property type="taxonomic scope" value="Bacteria"/>
</dbReference>
<organism evidence="5 6">
    <name type="scientific">Enterococcus sulfureus ATCC 49903</name>
    <dbReference type="NCBI Taxonomy" id="1140003"/>
    <lineage>
        <taxon>Bacteria</taxon>
        <taxon>Bacillati</taxon>
        <taxon>Bacillota</taxon>
        <taxon>Bacilli</taxon>
        <taxon>Lactobacillales</taxon>
        <taxon>Enterococcaceae</taxon>
        <taxon>Enterococcus</taxon>
    </lineage>
</organism>
<evidence type="ECO:0000256" key="3">
    <source>
        <dbReference type="ARBA" id="ARBA00013368"/>
    </source>
</evidence>
<dbReference type="SUPFAM" id="SSF52540">
    <property type="entry name" value="P-loop containing nucleoside triphosphate hydrolases"/>
    <property type="match status" value="1"/>
</dbReference>
<dbReference type="Proteomes" id="UP000015961">
    <property type="component" value="Unassembled WGS sequence"/>
</dbReference>
<keyword evidence="6" id="KW-1185">Reference proteome</keyword>
<evidence type="ECO:0000313" key="5">
    <source>
        <dbReference type="EMBL" id="EOT83088.1"/>
    </source>
</evidence>
<dbReference type="InterPro" id="IPR027417">
    <property type="entry name" value="P-loop_NTPase"/>
</dbReference>
<dbReference type="RefSeq" id="WP_016186314.1">
    <property type="nucleotide sequence ID" value="NZ_ASWO01000007.1"/>
</dbReference>
<dbReference type="EMBL" id="ASWO01000007">
    <property type="protein sequence ID" value="EOT83088.1"/>
    <property type="molecule type" value="Genomic_DNA"/>
</dbReference>
<proteinExistence type="inferred from homology"/>
<feature type="coiled-coil region" evidence="4">
    <location>
        <begin position="457"/>
        <end position="508"/>
    </location>
</feature>
<evidence type="ECO:0000256" key="2">
    <source>
        <dbReference type="ARBA" id="ARBA00011322"/>
    </source>
</evidence>
<dbReference type="Gene3D" id="3.40.50.300">
    <property type="entry name" value="P-loop containing nucleotide triphosphate hydrolases"/>
    <property type="match status" value="2"/>
</dbReference>
<comment type="caution">
    <text evidence="5">The sequence shown here is derived from an EMBL/GenBank/DDBJ whole genome shotgun (WGS) entry which is preliminary data.</text>
</comment>
<keyword evidence="4" id="KW-0175">Coiled coil</keyword>
<feature type="coiled-coil region" evidence="4">
    <location>
        <begin position="406"/>
        <end position="433"/>
    </location>
</feature>
<reference evidence="5 6" key="1">
    <citation type="submission" date="2013-03" db="EMBL/GenBank/DDBJ databases">
        <title>The Genome Sequence of Enterococcus sulfureus ATCC_49903 (PacBio/Illumina hybrid assembly).</title>
        <authorList>
            <consortium name="The Broad Institute Genomics Platform"/>
            <consortium name="The Broad Institute Genome Sequencing Center for Infectious Disease"/>
            <person name="Earl A."/>
            <person name="Russ C."/>
            <person name="Gilmore M."/>
            <person name="Surin D."/>
            <person name="Walker B."/>
            <person name="Young S."/>
            <person name="Zeng Q."/>
            <person name="Gargeya S."/>
            <person name="Fitzgerald M."/>
            <person name="Haas B."/>
            <person name="Abouelleil A."/>
            <person name="Allen A.W."/>
            <person name="Alvarado L."/>
            <person name="Arachchi H.M."/>
            <person name="Berlin A.M."/>
            <person name="Chapman S.B."/>
            <person name="Gainer-Dewar J."/>
            <person name="Goldberg J."/>
            <person name="Griggs A."/>
            <person name="Gujja S."/>
            <person name="Hansen M."/>
            <person name="Howarth C."/>
            <person name="Imamovic A."/>
            <person name="Ireland A."/>
            <person name="Larimer J."/>
            <person name="McCowan C."/>
            <person name="Murphy C."/>
            <person name="Pearson M."/>
            <person name="Poon T.W."/>
            <person name="Priest M."/>
            <person name="Roberts A."/>
            <person name="Saif S."/>
            <person name="Shea T."/>
            <person name="Sisk P."/>
            <person name="Sykes S."/>
            <person name="Wortman J."/>
            <person name="Nusbaum C."/>
            <person name="Birren B."/>
        </authorList>
    </citation>
    <scope>NUCLEOTIDE SEQUENCE [LARGE SCALE GENOMIC DNA]</scope>
    <source>
        <strain evidence="5 6">ATCC 49903</strain>
    </source>
</reference>
<dbReference type="GO" id="GO:0016887">
    <property type="term" value="F:ATP hydrolysis activity"/>
    <property type="evidence" value="ECO:0007669"/>
    <property type="project" value="InterPro"/>
</dbReference>
<dbReference type="AlphaFoldDB" id="S0L2Y5"/>